<proteinExistence type="predicted"/>
<dbReference type="Proteomes" id="UP001530400">
    <property type="component" value="Unassembled WGS sequence"/>
</dbReference>
<feature type="transmembrane region" description="Helical" evidence="1">
    <location>
        <begin position="449"/>
        <end position="471"/>
    </location>
</feature>
<feature type="transmembrane region" description="Helical" evidence="1">
    <location>
        <begin position="219"/>
        <end position="238"/>
    </location>
</feature>
<feature type="transmembrane region" description="Helical" evidence="1">
    <location>
        <begin position="245"/>
        <end position="270"/>
    </location>
</feature>
<keyword evidence="1" id="KW-1133">Transmembrane helix</keyword>
<feature type="transmembrane region" description="Helical" evidence="1">
    <location>
        <begin position="153"/>
        <end position="171"/>
    </location>
</feature>
<keyword evidence="3" id="KW-1185">Reference proteome</keyword>
<evidence type="ECO:0008006" key="4">
    <source>
        <dbReference type="Google" id="ProtNLM"/>
    </source>
</evidence>
<feature type="transmembrane region" description="Helical" evidence="1">
    <location>
        <begin position="393"/>
        <end position="416"/>
    </location>
</feature>
<feature type="transmembrane region" description="Helical" evidence="1">
    <location>
        <begin position="102"/>
        <end position="118"/>
    </location>
</feature>
<reference evidence="2 3" key="1">
    <citation type="submission" date="2024-10" db="EMBL/GenBank/DDBJ databases">
        <title>Updated reference genomes for cyclostephanoid diatoms.</title>
        <authorList>
            <person name="Roberts W.R."/>
            <person name="Alverson A.J."/>
        </authorList>
    </citation>
    <scope>NUCLEOTIDE SEQUENCE [LARGE SCALE GENOMIC DNA]</scope>
    <source>
        <strain evidence="2 3">AJA010-31</strain>
    </source>
</reference>
<keyword evidence="1" id="KW-0472">Membrane</keyword>
<comment type="caution">
    <text evidence="2">The sequence shown here is derived from an EMBL/GenBank/DDBJ whole genome shotgun (WGS) entry which is preliminary data.</text>
</comment>
<dbReference type="AlphaFoldDB" id="A0ABD3PU62"/>
<name>A0ABD3PU62_9STRA</name>
<sequence>MASRIARSWIARMLIIGTYILAFPTFSHSFSTGIVKQTSTRSCRDERNANPSSIPSLSNGASKRFLSSNFEFHPKNRRRVTSLNMGLSTPAAVVTSLHSNNNFIISVLSVLAACGISMEKNTKVGKAISANLVTMLLALLLANVGVIPFSSPVYGIINKIFVPLAVPLFLFDSDLKRVISDAGSLLAAFFVGAISTIIGTLGSFALVPMKSLGDEGWKVASALAARHIGGAINFVAVADTLNIDGGVVGAAIAADNVIVALYFAFLFYLATPGSSIGPNTTLQNNDNKLDEEIDIPGETKPCPITASTIAYSMATASCLVTVGSMLTKIICPSISSMVLTSLLTVVSATSLPNWFMKLRSTGLAIGILFLQLFFAASGASGSLVLVLRQAPSLIAFCTLQLGIHFGVLVTMGKVMFNMNSNELYLASNANVGGPTTAAAMAQAKEWPRLVLPAILVGVFGYATATAAALSLQPILIKLAAR</sequence>
<keyword evidence="1" id="KW-0812">Transmembrane</keyword>
<evidence type="ECO:0000313" key="3">
    <source>
        <dbReference type="Proteomes" id="UP001530400"/>
    </source>
</evidence>
<evidence type="ECO:0000313" key="2">
    <source>
        <dbReference type="EMBL" id="KAL3790891.1"/>
    </source>
</evidence>
<dbReference type="PANTHER" id="PTHR34289">
    <property type="entry name" value="PROTEIN, PUTATIVE (DUF819)-RELATED"/>
    <property type="match status" value="1"/>
</dbReference>
<accession>A0ABD3PU62</accession>
<feature type="transmembrane region" description="Helical" evidence="1">
    <location>
        <begin position="130"/>
        <end position="147"/>
    </location>
</feature>
<protein>
    <recommendedName>
        <fullName evidence="4">Membrane protein YjcL</fullName>
    </recommendedName>
</protein>
<evidence type="ECO:0000256" key="1">
    <source>
        <dbReference type="SAM" id="Phobius"/>
    </source>
</evidence>
<feature type="transmembrane region" description="Helical" evidence="1">
    <location>
        <begin position="9"/>
        <end position="26"/>
    </location>
</feature>
<dbReference type="Pfam" id="PF05684">
    <property type="entry name" value="DUF819"/>
    <property type="match status" value="1"/>
</dbReference>
<dbReference type="EMBL" id="JALLPJ020000480">
    <property type="protein sequence ID" value="KAL3790891.1"/>
    <property type="molecule type" value="Genomic_DNA"/>
</dbReference>
<organism evidence="2 3">
    <name type="scientific">Cyclotella atomus</name>
    <dbReference type="NCBI Taxonomy" id="382360"/>
    <lineage>
        <taxon>Eukaryota</taxon>
        <taxon>Sar</taxon>
        <taxon>Stramenopiles</taxon>
        <taxon>Ochrophyta</taxon>
        <taxon>Bacillariophyta</taxon>
        <taxon>Coscinodiscophyceae</taxon>
        <taxon>Thalassiosirophycidae</taxon>
        <taxon>Stephanodiscales</taxon>
        <taxon>Stephanodiscaceae</taxon>
        <taxon>Cyclotella</taxon>
    </lineage>
</organism>
<dbReference type="PANTHER" id="PTHR34289:SF8">
    <property type="entry name" value="DUF819 DOMAIN-CONTAINING PROTEIN"/>
    <property type="match status" value="1"/>
</dbReference>
<gene>
    <name evidence="2" type="ORF">ACHAWO_010888</name>
</gene>
<dbReference type="InterPro" id="IPR008537">
    <property type="entry name" value="DUF819"/>
</dbReference>
<feature type="transmembrane region" description="Helical" evidence="1">
    <location>
        <begin position="362"/>
        <end position="386"/>
    </location>
</feature>
<feature type="transmembrane region" description="Helical" evidence="1">
    <location>
        <begin position="337"/>
        <end position="356"/>
    </location>
</feature>
<feature type="transmembrane region" description="Helical" evidence="1">
    <location>
        <begin position="183"/>
        <end position="207"/>
    </location>
</feature>
<feature type="transmembrane region" description="Helical" evidence="1">
    <location>
        <begin position="309"/>
        <end position="330"/>
    </location>
</feature>